<protein>
    <submittedName>
        <fullName evidence="1">Uncharacterized protein</fullName>
    </submittedName>
</protein>
<dbReference type="AlphaFoldDB" id="A0A242MZ90"/>
<dbReference type="Proteomes" id="UP000194546">
    <property type="component" value="Unassembled WGS sequence"/>
</dbReference>
<evidence type="ECO:0000313" key="1">
    <source>
        <dbReference type="EMBL" id="OTP76740.1"/>
    </source>
</evidence>
<organism evidence="1 2">
    <name type="scientific">Caballeronia sordidicola</name>
    <name type="common">Burkholderia sordidicola</name>
    <dbReference type="NCBI Taxonomy" id="196367"/>
    <lineage>
        <taxon>Bacteria</taxon>
        <taxon>Pseudomonadati</taxon>
        <taxon>Pseudomonadota</taxon>
        <taxon>Betaproteobacteria</taxon>
        <taxon>Burkholderiales</taxon>
        <taxon>Burkholderiaceae</taxon>
        <taxon>Caballeronia</taxon>
    </lineage>
</organism>
<sequence>MRCKRYAHRSSLSDQQPDAVFLSLGAAEYYLLQCDCPNPTMDLP</sequence>
<name>A0A242MZ90_CABSO</name>
<dbReference type="EMBL" id="NBTY01000055">
    <property type="protein sequence ID" value="OTP76740.1"/>
    <property type="molecule type" value="Genomic_DNA"/>
</dbReference>
<proteinExistence type="predicted"/>
<comment type="caution">
    <text evidence="1">The sequence shown here is derived from an EMBL/GenBank/DDBJ whole genome shotgun (WGS) entry which is preliminary data.</text>
</comment>
<evidence type="ECO:0000313" key="2">
    <source>
        <dbReference type="Proteomes" id="UP000194546"/>
    </source>
</evidence>
<reference evidence="1 2" key="1">
    <citation type="submission" date="2017-03" db="EMBL/GenBank/DDBJ databases">
        <title>Genome analysis of strain PAMC 26510.</title>
        <authorList>
            <person name="Oh H.-M."/>
            <person name="Yang J.-A."/>
        </authorList>
    </citation>
    <scope>NUCLEOTIDE SEQUENCE [LARGE SCALE GENOMIC DNA]</scope>
    <source>
        <strain evidence="1 2">PAMC 26510</strain>
    </source>
</reference>
<gene>
    <name evidence="1" type="ORF">PAMC26510_10075</name>
</gene>
<accession>A0A242MZ90</accession>